<gene>
    <name evidence="3" type="ORF">Premu_1897</name>
</gene>
<proteinExistence type="predicted"/>
<dbReference type="EMBL" id="GL945017">
    <property type="protein sequence ID" value="EGN57300.1"/>
    <property type="molecule type" value="Genomic_DNA"/>
</dbReference>
<evidence type="ECO:0000256" key="2">
    <source>
        <dbReference type="SAM" id="SignalP"/>
    </source>
</evidence>
<dbReference type="AlphaFoldDB" id="F8N6R5"/>
<sequence length="375" mass="42893">MRKILFLLLSITLTLPLTAQKKKTVPAKSKVQENMPTAGIKLFKSMLPATAKVMFIDSIVVDKNDFLKHVPLGKEAGTISISNPQADFLNQMGAYENELGLQKISAKGDSTHSELFAQTKLGNEWSKGTQLTDFNHQQYWRQNYPFLSSDGITLFFSAEGSESIGGRDIFMSTFDSDKASWYKPQNVGLPFNSTANDYLLAIDDLDSLGWLVTDRRQPKDKVCIYTFVPTETRQNFNGDDLDDEKLMPYARLLDLKATWRFGNRDAAMKRLTSLLKRNRKSSSNASSMAFIVDDHTIITSITQFKKEKSRQLYQQLTELHQMRTTEASKLDSMRKDYHNGNKNLAIDILKSEKLLEQYQKEIRETERLIRKTEQQ</sequence>
<evidence type="ECO:0000256" key="1">
    <source>
        <dbReference type="SAM" id="Coils"/>
    </source>
</evidence>
<dbReference type="Proteomes" id="UP000002772">
    <property type="component" value="Unassembled WGS sequence"/>
</dbReference>
<dbReference type="RefSeq" id="WP_007574745.1">
    <property type="nucleotide sequence ID" value="NZ_BPTS01000002.1"/>
</dbReference>
<dbReference type="eggNOG" id="COG0457">
    <property type="taxonomic scope" value="Bacteria"/>
</dbReference>
<feature type="signal peptide" evidence="2">
    <location>
        <begin position="1"/>
        <end position="19"/>
    </location>
</feature>
<dbReference type="STRING" id="688246.Premu_1897"/>
<dbReference type="HOGENOM" id="CLU_045791_0_0_10"/>
<accession>F8N6R5</accession>
<keyword evidence="4" id="KW-1185">Reference proteome</keyword>
<name>F8N6R5_9BACT</name>
<feature type="chain" id="PRO_5003375452" evidence="2">
    <location>
        <begin position="20"/>
        <end position="375"/>
    </location>
</feature>
<feature type="coiled-coil region" evidence="1">
    <location>
        <begin position="341"/>
        <end position="375"/>
    </location>
</feature>
<reference evidence="4" key="1">
    <citation type="journal article" date="2011" name="Stand. Genomic Sci.">
        <title>Non-contiguous finished genome sequence of the opportunistic oral pathogen Prevotella multisaccharivorax type strain (PPPA20).</title>
        <authorList>
            <person name="Pati A."/>
            <person name="Gronow S."/>
            <person name="Lu M."/>
            <person name="Lapidus A."/>
            <person name="Nolan M."/>
            <person name="Lucas S."/>
            <person name="Hammon N."/>
            <person name="Deshpande S."/>
            <person name="Cheng J.F."/>
            <person name="Tapia R."/>
            <person name="Han C."/>
            <person name="Goodwin L."/>
            <person name="Pitluck S."/>
            <person name="Liolios K."/>
            <person name="Pagani I."/>
            <person name="Mavromatis K."/>
            <person name="Mikhailova N."/>
            <person name="Huntemann M."/>
            <person name="Chen A."/>
            <person name="Palaniappan K."/>
            <person name="Land M."/>
            <person name="Hauser L."/>
            <person name="Detter J.C."/>
            <person name="Brambilla E.M."/>
            <person name="Rohde M."/>
            <person name="Goker M."/>
            <person name="Woyke T."/>
            <person name="Bristow J."/>
            <person name="Eisen J.A."/>
            <person name="Markowitz V."/>
            <person name="Hugenholtz P."/>
            <person name="Kyrpides N.C."/>
            <person name="Klenk H.P."/>
            <person name="Ivanova N."/>
        </authorList>
    </citation>
    <scope>NUCLEOTIDE SEQUENCE [LARGE SCALE GENOMIC DNA]</scope>
    <source>
        <strain evidence="4">DSM 17128</strain>
    </source>
</reference>
<organism evidence="3 4">
    <name type="scientific">Hallella multisaccharivorax DSM 17128</name>
    <dbReference type="NCBI Taxonomy" id="688246"/>
    <lineage>
        <taxon>Bacteria</taxon>
        <taxon>Pseudomonadati</taxon>
        <taxon>Bacteroidota</taxon>
        <taxon>Bacteroidia</taxon>
        <taxon>Bacteroidales</taxon>
        <taxon>Prevotellaceae</taxon>
        <taxon>Hallella</taxon>
    </lineage>
</organism>
<keyword evidence="1" id="KW-0175">Coiled coil</keyword>
<evidence type="ECO:0000313" key="3">
    <source>
        <dbReference type="EMBL" id="EGN57300.1"/>
    </source>
</evidence>
<evidence type="ECO:0000313" key="4">
    <source>
        <dbReference type="Proteomes" id="UP000002772"/>
    </source>
</evidence>
<keyword evidence="2" id="KW-0732">Signal</keyword>
<dbReference type="OrthoDB" id="1110381at2"/>
<protein>
    <submittedName>
        <fullName evidence="3">WD40-like beta Propeller containing protein</fullName>
    </submittedName>
</protein>